<accession>A0A7I7LF94</accession>
<feature type="region of interest" description="Disordered" evidence="1">
    <location>
        <begin position="37"/>
        <end position="59"/>
    </location>
</feature>
<dbReference type="KEGG" id="msho:MSHO_36520"/>
<gene>
    <name evidence="2" type="ORF">MSHO_36520</name>
</gene>
<proteinExistence type="predicted"/>
<protein>
    <submittedName>
        <fullName evidence="2">Uncharacterized protein</fullName>
    </submittedName>
</protein>
<dbReference type="Proteomes" id="UP000467164">
    <property type="component" value="Chromosome"/>
</dbReference>
<name>A0A7I7LF94_9MYCO</name>
<dbReference type="EMBL" id="AP022572">
    <property type="protein sequence ID" value="BBX58307.1"/>
    <property type="molecule type" value="Genomic_DNA"/>
</dbReference>
<evidence type="ECO:0000313" key="2">
    <source>
        <dbReference type="EMBL" id="BBX58307.1"/>
    </source>
</evidence>
<evidence type="ECO:0000313" key="3">
    <source>
        <dbReference type="Proteomes" id="UP000467164"/>
    </source>
</evidence>
<dbReference type="AlphaFoldDB" id="A0A7I7LF94"/>
<evidence type="ECO:0000256" key="1">
    <source>
        <dbReference type="SAM" id="MobiDB-lite"/>
    </source>
</evidence>
<keyword evidence="3" id="KW-1185">Reference proteome</keyword>
<reference evidence="2 3" key="1">
    <citation type="journal article" date="2019" name="Emerg. Microbes Infect.">
        <title>Comprehensive subspecies identification of 175 nontuberculous mycobacteria species based on 7547 genomic profiles.</title>
        <authorList>
            <person name="Matsumoto Y."/>
            <person name="Kinjo T."/>
            <person name="Motooka D."/>
            <person name="Nabeya D."/>
            <person name="Jung N."/>
            <person name="Uechi K."/>
            <person name="Horii T."/>
            <person name="Iida T."/>
            <person name="Fujita J."/>
            <person name="Nakamura S."/>
        </authorList>
    </citation>
    <scope>NUCLEOTIDE SEQUENCE [LARGE SCALE GENOMIC DNA]</scope>
    <source>
        <strain evidence="2 3">JCM 12657</strain>
    </source>
</reference>
<feature type="compositionally biased region" description="Polar residues" evidence="1">
    <location>
        <begin position="41"/>
        <end position="50"/>
    </location>
</feature>
<sequence length="91" mass="9814">MGWRAVTDSSTCPLSSAITALAPRWPRRACSQCVTARNAHSADNINSEPSQQRKHRAEGSLATRATMLASTIAEAMAQPEMTTTQVTEAIR</sequence>
<organism evidence="2 3">
    <name type="scientific">Mycobacterium shottsii</name>
    <dbReference type="NCBI Taxonomy" id="133549"/>
    <lineage>
        <taxon>Bacteria</taxon>
        <taxon>Bacillati</taxon>
        <taxon>Actinomycetota</taxon>
        <taxon>Actinomycetes</taxon>
        <taxon>Mycobacteriales</taxon>
        <taxon>Mycobacteriaceae</taxon>
        <taxon>Mycobacterium</taxon>
        <taxon>Mycobacterium ulcerans group</taxon>
    </lineage>
</organism>